<dbReference type="GO" id="GO:0006310">
    <property type="term" value="P:DNA recombination"/>
    <property type="evidence" value="ECO:0007669"/>
    <property type="project" value="UniProtKB-KW"/>
</dbReference>
<evidence type="ECO:0000259" key="3">
    <source>
        <dbReference type="Pfam" id="PF07825"/>
    </source>
</evidence>
<keyword evidence="5" id="KW-1185">Reference proteome</keyword>
<dbReference type="SUPFAM" id="SSF46955">
    <property type="entry name" value="Putative DNA-binding domain"/>
    <property type="match status" value="1"/>
</dbReference>
<keyword evidence="1" id="KW-0238">DNA-binding</keyword>
<dbReference type="InterPro" id="IPR038137">
    <property type="entry name" value="Excisionase-like_sf"/>
</dbReference>
<evidence type="ECO:0000313" key="4">
    <source>
        <dbReference type="EMBL" id="CAJ0734819.1"/>
    </source>
</evidence>
<sequence length="71" mass="8305">MWGVKQKMKVSLEKWAARNYDPPPHIDTLRAWAREGKIYPPAEKVGKAYYVDEHAVFSKDARRRLVHRIAA</sequence>
<evidence type="ECO:0000313" key="5">
    <source>
        <dbReference type="Proteomes" id="UP001189225"/>
    </source>
</evidence>
<dbReference type="Gene3D" id="1.10.1660.20">
    <property type="match status" value="1"/>
</dbReference>
<organism evidence="4 5">
    <name type="scientific">Ralstonia edaphi</name>
    <dbReference type="NCBI Taxonomy" id="3058599"/>
    <lineage>
        <taxon>Bacteria</taxon>
        <taxon>Pseudomonadati</taxon>
        <taxon>Pseudomonadota</taxon>
        <taxon>Betaproteobacteria</taxon>
        <taxon>Burkholderiales</taxon>
        <taxon>Burkholderiaceae</taxon>
        <taxon>Ralstonia</taxon>
    </lineage>
</organism>
<dbReference type="Pfam" id="PF07825">
    <property type="entry name" value="Exc"/>
    <property type="match status" value="1"/>
</dbReference>
<name>A0AB72WX18_9RALS</name>
<keyword evidence="2" id="KW-0233">DNA recombination</keyword>
<dbReference type="InterPro" id="IPR009061">
    <property type="entry name" value="DNA-bd_dom_put_sf"/>
</dbReference>
<dbReference type="AlphaFoldDB" id="A0AB72WX18"/>
<dbReference type="EMBL" id="CATWHI010000001">
    <property type="protein sequence ID" value="CAJ0734819.1"/>
    <property type="molecule type" value="Genomic_DNA"/>
</dbReference>
<accession>A0AB72WX18</accession>
<reference evidence="4 5" key="1">
    <citation type="submission" date="2023-07" db="EMBL/GenBank/DDBJ databases">
        <authorList>
            <person name="Peeters C."/>
        </authorList>
    </citation>
    <scope>NUCLEOTIDE SEQUENCE [LARGE SCALE GENOMIC DNA]</scope>
    <source>
        <strain evidence="4 5">R-16034</strain>
    </source>
</reference>
<feature type="domain" description="Excisionase-like" evidence="3">
    <location>
        <begin position="8"/>
        <end position="62"/>
    </location>
</feature>
<comment type="caution">
    <text evidence="4">The sequence shown here is derived from an EMBL/GenBank/DDBJ whole genome shotgun (WGS) entry which is preliminary data.</text>
</comment>
<dbReference type="GO" id="GO:0003677">
    <property type="term" value="F:DNA binding"/>
    <property type="evidence" value="ECO:0007669"/>
    <property type="project" value="UniProtKB-KW"/>
</dbReference>
<evidence type="ECO:0000256" key="2">
    <source>
        <dbReference type="ARBA" id="ARBA00023172"/>
    </source>
</evidence>
<dbReference type="InterPro" id="IPR012884">
    <property type="entry name" value="Excisionase-like"/>
</dbReference>
<evidence type="ECO:0000256" key="1">
    <source>
        <dbReference type="ARBA" id="ARBA00023125"/>
    </source>
</evidence>
<gene>
    <name evidence="4" type="ORF">R16034_00014</name>
</gene>
<proteinExistence type="predicted"/>
<protein>
    <recommendedName>
        <fullName evidence="3">Excisionase-like domain-containing protein</fullName>
    </recommendedName>
</protein>
<dbReference type="Proteomes" id="UP001189225">
    <property type="component" value="Unassembled WGS sequence"/>
</dbReference>